<dbReference type="Gene3D" id="1.20.1420.20">
    <property type="entry name" value="M75 peptidase, HXXE motif"/>
    <property type="match status" value="1"/>
</dbReference>
<keyword evidence="2 3" id="KW-0732">Signal</keyword>
<dbReference type="Pfam" id="PF09375">
    <property type="entry name" value="Peptidase_M75"/>
    <property type="match status" value="1"/>
</dbReference>
<comment type="subcellular location">
    <subcellularLocation>
        <location evidence="1">Cell envelope</location>
    </subcellularLocation>
</comment>
<organism evidence="5 6">
    <name type="scientific">Guyparkeria halophila</name>
    <dbReference type="NCBI Taxonomy" id="47960"/>
    <lineage>
        <taxon>Bacteria</taxon>
        <taxon>Pseudomonadati</taxon>
        <taxon>Pseudomonadota</taxon>
        <taxon>Gammaproteobacteria</taxon>
        <taxon>Chromatiales</taxon>
        <taxon>Thioalkalibacteraceae</taxon>
        <taxon>Guyparkeria</taxon>
    </lineage>
</organism>
<evidence type="ECO:0000256" key="3">
    <source>
        <dbReference type="SAM" id="SignalP"/>
    </source>
</evidence>
<feature type="domain" description="Imelysin-like" evidence="4">
    <location>
        <begin position="43"/>
        <end position="358"/>
    </location>
</feature>
<evidence type="ECO:0000259" key="4">
    <source>
        <dbReference type="Pfam" id="PF09375"/>
    </source>
</evidence>
<dbReference type="Proteomes" id="UP000427716">
    <property type="component" value="Chromosome"/>
</dbReference>
<dbReference type="InterPro" id="IPR034982">
    <property type="entry name" value="Imelysin-like_IrpA"/>
</dbReference>
<evidence type="ECO:0000313" key="5">
    <source>
        <dbReference type="EMBL" id="QGT78960.1"/>
    </source>
</evidence>
<keyword evidence="6" id="KW-1185">Reference proteome</keyword>
<dbReference type="EMBL" id="CP046415">
    <property type="protein sequence ID" value="QGT78960.1"/>
    <property type="molecule type" value="Genomic_DNA"/>
</dbReference>
<dbReference type="KEGG" id="ghl:GM160_08660"/>
<evidence type="ECO:0000313" key="6">
    <source>
        <dbReference type="Proteomes" id="UP000427716"/>
    </source>
</evidence>
<dbReference type="AlphaFoldDB" id="A0A6I6CZU3"/>
<evidence type="ECO:0000256" key="1">
    <source>
        <dbReference type="ARBA" id="ARBA00004196"/>
    </source>
</evidence>
<dbReference type="RefSeq" id="WP_156574611.1">
    <property type="nucleotide sequence ID" value="NZ_CP046415.1"/>
</dbReference>
<dbReference type="GO" id="GO:0030313">
    <property type="term" value="C:cell envelope"/>
    <property type="evidence" value="ECO:0007669"/>
    <property type="project" value="UniProtKB-SubCell"/>
</dbReference>
<evidence type="ECO:0000256" key="2">
    <source>
        <dbReference type="ARBA" id="ARBA00022729"/>
    </source>
</evidence>
<accession>A0A6I6CZU3</accession>
<feature type="signal peptide" evidence="3">
    <location>
        <begin position="1"/>
        <end position="26"/>
    </location>
</feature>
<reference evidence="5 6" key="1">
    <citation type="submission" date="2019-11" db="EMBL/GenBank/DDBJ databases">
        <authorList>
            <person name="Zhang J."/>
            <person name="Sun C."/>
        </authorList>
    </citation>
    <scope>NUCLEOTIDE SEQUENCE [LARGE SCALE GENOMIC DNA]</scope>
    <source>
        <strain evidence="6">sp2</strain>
    </source>
</reference>
<protein>
    <recommendedName>
        <fullName evidence="4">Imelysin-like domain-containing protein</fullName>
    </recommendedName>
</protein>
<name>A0A6I6CZU3_9GAMM</name>
<feature type="chain" id="PRO_5026005658" description="Imelysin-like domain-containing protein" evidence="3">
    <location>
        <begin position="27"/>
        <end position="366"/>
    </location>
</feature>
<sequence length="366" mass="38581">MTRRIFRPIPLALLAGAILGTPSVHAAPAAERVLAHTAAQVITRNYVRLASATSRLAERLADLRETLDAEDVIAARAAWREARAYWETGEAHLFGPVDIDGHDPAMDSWPLDRRELGQLMAGSASLDARGVAGLDGDVKGFHAIEFLLWHQPVAEGRESAERAAERLAEQPRQRELLAALGVDLDDHATAMAASWRGSDGHARQLAGAGTPASRLYPAVRGALQELAEGMDGIADELAAAKLGEPLASGRLDGVESPYARNTRADMQHNVEGIRNLWLGSLDGVDSGLGLRALAVGKGVDVAAVDRALLVANGRLAAIGETDGGNARLAFAEAVVSGDAAQQARIQAAVDAVRGLQERLAAALDEE</sequence>
<proteinExistence type="predicted"/>
<dbReference type="InterPro" id="IPR038352">
    <property type="entry name" value="Imelysin_sf"/>
</dbReference>
<gene>
    <name evidence="5" type="ORF">GM160_08660</name>
</gene>
<dbReference type="CDD" id="cd14658">
    <property type="entry name" value="Imelysin-like_IrpA"/>
    <property type="match status" value="1"/>
</dbReference>
<dbReference type="InterPro" id="IPR018976">
    <property type="entry name" value="Imelysin-like"/>
</dbReference>